<gene>
    <name evidence="2" type="ORF">BM1374165_01503</name>
</gene>
<evidence type="ECO:0000313" key="2">
    <source>
        <dbReference type="EMBL" id="CDO47477.1"/>
    </source>
</evidence>
<proteinExistence type="predicted"/>
<dbReference type="PATRIC" id="fig|38323.4.peg.1680"/>
<feature type="region of interest" description="Disordered" evidence="1">
    <location>
        <begin position="23"/>
        <end position="49"/>
    </location>
</feature>
<sequence length="199" mass="22898">MLSSLAKEFFFTSNGKFMKTVKKRGRPRITGKPREPNGRISRAKRPNKAVPQVTIEMRAKHFGLSIEEAKNPLSSSYIGRLYMLGTKQNGSGINKEQYDTAQRYLQIRNDYLCAKGLPSGYYDNFTHALSDEKAKKQWVRRATDHYEEMQEAIKEAQQLHRQHNFHGALQYLVVEDQSLPSLVCSLRLILDALHKHFDG</sequence>
<dbReference type="KEGG" id="bhs:BM1374165_01503"/>
<protein>
    <submittedName>
        <fullName evidence="2">Uncharacterized protein</fullName>
    </submittedName>
</protein>
<dbReference type="Proteomes" id="UP000019801">
    <property type="component" value="Chromosome I"/>
</dbReference>
<name>X5M0M1_BARHN</name>
<organism evidence="2 3">
    <name type="scientific">Bartonella henselae</name>
    <name type="common">Rochalimaea henselae</name>
    <dbReference type="NCBI Taxonomy" id="38323"/>
    <lineage>
        <taxon>Bacteria</taxon>
        <taxon>Pseudomonadati</taxon>
        <taxon>Pseudomonadota</taxon>
        <taxon>Alphaproteobacteria</taxon>
        <taxon>Hyphomicrobiales</taxon>
        <taxon>Bartonellaceae</taxon>
        <taxon>Bartonella</taxon>
    </lineage>
</organism>
<evidence type="ECO:0000313" key="3">
    <source>
        <dbReference type="Proteomes" id="UP000019801"/>
    </source>
</evidence>
<evidence type="ECO:0000256" key="1">
    <source>
        <dbReference type="SAM" id="MobiDB-lite"/>
    </source>
</evidence>
<dbReference type="AlphaFoldDB" id="X5M0M1"/>
<reference evidence="3" key="1">
    <citation type="submission" date="2013-11" db="EMBL/GenBank/DDBJ databases">
        <title>Genome sequencing of Bartonella spp. isolated from human blood.</title>
        <authorList>
            <person name="Raoult D."/>
        </authorList>
    </citation>
    <scope>NUCLEOTIDE SEQUENCE</scope>
    <source>
        <strain evidence="3">BM1374165</strain>
    </source>
</reference>
<accession>X5M0M1</accession>
<dbReference type="EMBL" id="HG969191">
    <property type="protein sequence ID" value="CDO47477.1"/>
    <property type="molecule type" value="Genomic_DNA"/>
</dbReference>